<organism evidence="1 2">
    <name type="scientific">Actinokineospora auranticolor</name>
    <dbReference type="NCBI Taxonomy" id="155976"/>
    <lineage>
        <taxon>Bacteria</taxon>
        <taxon>Bacillati</taxon>
        <taxon>Actinomycetota</taxon>
        <taxon>Actinomycetes</taxon>
        <taxon>Pseudonocardiales</taxon>
        <taxon>Pseudonocardiaceae</taxon>
        <taxon>Actinokineospora</taxon>
    </lineage>
</organism>
<gene>
    <name evidence="1" type="ORF">CLV40_12549</name>
</gene>
<evidence type="ECO:0000313" key="2">
    <source>
        <dbReference type="Proteomes" id="UP000239203"/>
    </source>
</evidence>
<dbReference type="RefSeq" id="WP_104482515.1">
    <property type="nucleotide sequence ID" value="NZ_CP154825.1"/>
</dbReference>
<evidence type="ECO:0000313" key="1">
    <source>
        <dbReference type="EMBL" id="PPK63714.1"/>
    </source>
</evidence>
<proteinExistence type="predicted"/>
<dbReference type="Proteomes" id="UP000239203">
    <property type="component" value="Unassembled WGS sequence"/>
</dbReference>
<accession>A0A2S6GES6</accession>
<name>A0A2S6GES6_9PSEU</name>
<dbReference type="OrthoDB" id="4246860at2"/>
<sequence>MNHESTLPDDWRGQLTQAFEIVLGAPLATYPPDADYATYVGGNVFDEFGYDSDPAWVRPAALSGAEPVVLDCGLFDQGEPPSRFDAARSFFEFDDLDAAPDQGFAADLAEVAIAPGLVRGADLAPLVARHGIDLTDEAWSGQWYVAYPRLASDGTLFDAMRTALTLGDGPESVLPLKAEATEQWTRALEAVTHPGLRAHLSYYCTNGSQGLIHLGANQGSDETLVAKGSTVVATWQEGQSQVEFTVIQLSDEVARPA</sequence>
<keyword evidence="2" id="KW-1185">Reference proteome</keyword>
<dbReference type="AlphaFoldDB" id="A0A2S6GES6"/>
<comment type="caution">
    <text evidence="1">The sequence shown here is derived from an EMBL/GenBank/DDBJ whole genome shotgun (WGS) entry which is preliminary data.</text>
</comment>
<dbReference type="EMBL" id="PTIX01000025">
    <property type="protein sequence ID" value="PPK63714.1"/>
    <property type="molecule type" value="Genomic_DNA"/>
</dbReference>
<protein>
    <submittedName>
        <fullName evidence="1">Uncharacterized protein</fullName>
    </submittedName>
</protein>
<reference evidence="1 2" key="1">
    <citation type="submission" date="2018-02" db="EMBL/GenBank/DDBJ databases">
        <title>Genomic Encyclopedia of Archaeal and Bacterial Type Strains, Phase II (KMG-II): from individual species to whole genera.</title>
        <authorList>
            <person name="Goeker M."/>
        </authorList>
    </citation>
    <scope>NUCLEOTIDE SEQUENCE [LARGE SCALE GENOMIC DNA]</scope>
    <source>
        <strain evidence="1 2">YU 961-1</strain>
    </source>
</reference>